<keyword evidence="13" id="KW-1185">Reference proteome</keyword>
<organism evidence="12 13">
    <name type="scientific">Nibrella saemangeumensis</name>
    <dbReference type="NCBI Taxonomy" id="1084526"/>
    <lineage>
        <taxon>Bacteria</taxon>
        <taxon>Pseudomonadati</taxon>
        <taxon>Bacteroidota</taxon>
        <taxon>Cytophagia</taxon>
        <taxon>Cytophagales</taxon>
        <taxon>Spirosomataceae</taxon>
        <taxon>Nibrella</taxon>
    </lineage>
</organism>
<dbReference type="SUPFAM" id="SSF49464">
    <property type="entry name" value="Carboxypeptidase regulatory domain-like"/>
    <property type="match status" value="1"/>
</dbReference>
<comment type="similarity">
    <text evidence="8 9">Belongs to the TonB-dependent receptor family.</text>
</comment>
<feature type="domain" description="TonB-dependent receptor plug" evidence="11">
    <location>
        <begin position="102"/>
        <end position="226"/>
    </location>
</feature>
<dbReference type="InterPro" id="IPR023996">
    <property type="entry name" value="TonB-dep_OMP_SusC/RagA"/>
</dbReference>
<evidence type="ECO:0000256" key="4">
    <source>
        <dbReference type="ARBA" id="ARBA00022692"/>
    </source>
</evidence>
<evidence type="ECO:0000259" key="10">
    <source>
        <dbReference type="Pfam" id="PF00593"/>
    </source>
</evidence>
<keyword evidence="3 8" id="KW-1134">Transmembrane beta strand</keyword>
<keyword evidence="12" id="KW-0675">Receptor</keyword>
<evidence type="ECO:0000259" key="11">
    <source>
        <dbReference type="Pfam" id="PF07715"/>
    </source>
</evidence>
<keyword evidence="2 8" id="KW-0813">Transport</keyword>
<protein>
    <submittedName>
        <fullName evidence="12">TonB-dependent receptor</fullName>
    </submittedName>
</protein>
<dbReference type="Gene3D" id="2.40.170.20">
    <property type="entry name" value="TonB-dependent receptor, beta-barrel domain"/>
    <property type="match status" value="1"/>
</dbReference>
<comment type="subcellular location">
    <subcellularLocation>
        <location evidence="1 8">Cell outer membrane</location>
        <topology evidence="1 8">Multi-pass membrane protein</topology>
    </subcellularLocation>
</comment>
<dbReference type="Proteomes" id="UP001501175">
    <property type="component" value="Unassembled WGS sequence"/>
</dbReference>
<comment type="caution">
    <text evidence="12">The sequence shown here is derived from an EMBL/GenBank/DDBJ whole genome shotgun (WGS) entry which is preliminary data.</text>
</comment>
<evidence type="ECO:0000256" key="7">
    <source>
        <dbReference type="ARBA" id="ARBA00023237"/>
    </source>
</evidence>
<dbReference type="InterPro" id="IPR023997">
    <property type="entry name" value="TonB-dep_OMP_SusC/RagA_CS"/>
</dbReference>
<accession>A0ABP8NKI8</accession>
<evidence type="ECO:0000256" key="1">
    <source>
        <dbReference type="ARBA" id="ARBA00004571"/>
    </source>
</evidence>
<keyword evidence="6 8" id="KW-0472">Membrane</keyword>
<sequence>MCYALSYGQQNRLTGRITSADDGQPLPGVSIVVKGSTMGTTTDANGAFSLSAPTDARLVVSMVGYASQEIAVGNRSRIDLVLSPDQRQLDEVVVVGFGTQTRRDLTGSVSSIKPEQISQIPTANFQSALQGLAPGLNIVSASGAAGAPPRVRIRGSGSIYSNGEPLYIIDGVPVDSDNSGLFGQTSRGGAPSNPMANIDPNDIESLEVLKDAAASAIYGARAANGVIIITTKKGRAGKTKFNAGLQLGTSSPTNRLAYADGTTYIQLRDEAIRNAVGSGLIFNGLPGGVATQWQNGGYDQWFNNQVPAVTFNRTIAEQVAAQNINHFDDVFRVGSNRQFTISAQGGTEKTQFFTSVGLYDEQGIIQRNDFRRLNGRVNIDHQATSRLKIGVQLNASYTNNGMFPMGAPSTFAGGFVPGGFFTASTALLPIFPRLNNDGTYFAPAQNLSMLAYRDRSLFFNTTENQRYLTNFYADYELAKGLSWRSEVGNDFIYQQVRYYQNPQLTAGGLQQGLRGINDFRTRSTNNFNSNHYLTFNRTLAKAHALNATLGLQYNYNNTQSSYIQSNNIPSAPSLNTTQVAGLATSQNRLDEFAFLSYFARVNYKFQDRYLLSVSYRADGSSRFGANNRYAFFPSVSGAWVMSEEPFLKGNSTLTFLKLRASWGLSGNSNPGSIEPISYGGFGIGAAFYGDHIGFPYRRVPELANQIRWEQSALTDVAIDFGFLNDRINGTLNYYTRNTTDLILGVTPAPAAGIIGGRNFLNIGALRNSGFEANLAAKILTGKLRWQVDVNAAYNRNGITDLGGLPPTAVAFNPNRVFVGMPLATYFLPQQIGVDPQTGYEIFADLKRNGDGTPLLDANGYPEHDLAKPITVDFLGRIAGTTTNVNWESISAPIRNKPGQPFWTGSVGSTIGYKGLSLNALFTYSLGGWIYDAGARDQAYMLQANRNIRAQFVEDRWQKPGDVATNPGLYFNPVYAGQNSTRFLYNGDFWRLRNLRLGYDLPRALVQKLRVDRLNVFVNGTNLLTFTKFPGWDPEVAGQLAYQDFNFQGQNLGPLQVNSDPPQARTWLIGINIGF</sequence>
<dbReference type="InterPro" id="IPR000531">
    <property type="entry name" value="Beta-barrel_TonB"/>
</dbReference>
<dbReference type="InterPro" id="IPR039426">
    <property type="entry name" value="TonB-dep_rcpt-like"/>
</dbReference>
<dbReference type="Gene3D" id="2.170.130.10">
    <property type="entry name" value="TonB-dependent receptor, plug domain"/>
    <property type="match status" value="1"/>
</dbReference>
<reference evidence="13" key="1">
    <citation type="journal article" date="2019" name="Int. J. Syst. Evol. Microbiol.">
        <title>The Global Catalogue of Microorganisms (GCM) 10K type strain sequencing project: providing services to taxonomists for standard genome sequencing and annotation.</title>
        <authorList>
            <consortium name="The Broad Institute Genomics Platform"/>
            <consortium name="The Broad Institute Genome Sequencing Center for Infectious Disease"/>
            <person name="Wu L."/>
            <person name="Ma J."/>
        </authorList>
    </citation>
    <scope>NUCLEOTIDE SEQUENCE [LARGE SCALE GENOMIC DNA]</scope>
    <source>
        <strain evidence="13">JCM 17927</strain>
    </source>
</reference>
<dbReference type="EMBL" id="BAABHD010000083">
    <property type="protein sequence ID" value="GAA4468840.1"/>
    <property type="molecule type" value="Genomic_DNA"/>
</dbReference>
<keyword evidence="4 8" id="KW-0812">Transmembrane</keyword>
<dbReference type="SUPFAM" id="SSF56935">
    <property type="entry name" value="Porins"/>
    <property type="match status" value="1"/>
</dbReference>
<evidence type="ECO:0000256" key="5">
    <source>
        <dbReference type="ARBA" id="ARBA00023077"/>
    </source>
</evidence>
<dbReference type="Pfam" id="PF13715">
    <property type="entry name" value="CarbopepD_reg_2"/>
    <property type="match status" value="1"/>
</dbReference>
<evidence type="ECO:0000256" key="2">
    <source>
        <dbReference type="ARBA" id="ARBA00022448"/>
    </source>
</evidence>
<dbReference type="InterPro" id="IPR008969">
    <property type="entry name" value="CarboxyPept-like_regulatory"/>
</dbReference>
<evidence type="ECO:0000256" key="9">
    <source>
        <dbReference type="RuleBase" id="RU003357"/>
    </source>
</evidence>
<dbReference type="NCBIfam" id="TIGR04056">
    <property type="entry name" value="OMP_RagA_SusC"/>
    <property type="match status" value="1"/>
</dbReference>
<dbReference type="InterPro" id="IPR012910">
    <property type="entry name" value="Plug_dom"/>
</dbReference>
<feature type="domain" description="TonB-dependent receptor-like beta-barrel" evidence="10">
    <location>
        <begin position="443"/>
        <end position="1022"/>
    </location>
</feature>
<keyword evidence="7 8" id="KW-0998">Cell outer membrane</keyword>
<dbReference type="PROSITE" id="PS52016">
    <property type="entry name" value="TONB_DEPENDENT_REC_3"/>
    <property type="match status" value="1"/>
</dbReference>
<evidence type="ECO:0000313" key="13">
    <source>
        <dbReference type="Proteomes" id="UP001501175"/>
    </source>
</evidence>
<proteinExistence type="inferred from homology"/>
<dbReference type="InterPro" id="IPR037066">
    <property type="entry name" value="Plug_dom_sf"/>
</dbReference>
<evidence type="ECO:0000313" key="12">
    <source>
        <dbReference type="EMBL" id="GAA4468840.1"/>
    </source>
</evidence>
<name>A0ABP8NKI8_9BACT</name>
<evidence type="ECO:0000256" key="3">
    <source>
        <dbReference type="ARBA" id="ARBA00022452"/>
    </source>
</evidence>
<dbReference type="InterPro" id="IPR036942">
    <property type="entry name" value="Beta-barrel_TonB_sf"/>
</dbReference>
<evidence type="ECO:0000256" key="6">
    <source>
        <dbReference type="ARBA" id="ARBA00023136"/>
    </source>
</evidence>
<gene>
    <name evidence="12" type="ORF">GCM10023189_54850</name>
</gene>
<dbReference type="Pfam" id="PF07715">
    <property type="entry name" value="Plug"/>
    <property type="match status" value="1"/>
</dbReference>
<dbReference type="NCBIfam" id="TIGR04057">
    <property type="entry name" value="SusC_RagA_signa"/>
    <property type="match status" value="1"/>
</dbReference>
<dbReference type="Gene3D" id="2.60.40.1120">
    <property type="entry name" value="Carboxypeptidase-like, regulatory domain"/>
    <property type="match status" value="1"/>
</dbReference>
<keyword evidence="5 9" id="KW-0798">TonB box</keyword>
<dbReference type="Pfam" id="PF00593">
    <property type="entry name" value="TonB_dep_Rec_b-barrel"/>
    <property type="match status" value="1"/>
</dbReference>
<evidence type="ECO:0000256" key="8">
    <source>
        <dbReference type="PROSITE-ProRule" id="PRU01360"/>
    </source>
</evidence>